<dbReference type="GO" id="GO:0003700">
    <property type="term" value="F:DNA-binding transcription factor activity"/>
    <property type="evidence" value="ECO:0007669"/>
    <property type="project" value="TreeGrafter"/>
</dbReference>
<dbReference type="InterPro" id="IPR036271">
    <property type="entry name" value="Tet_transcr_reg_TetR-rel_C_sf"/>
</dbReference>
<dbReference type="SUPFAM" id="SSF46689">
    <property type="entry name" value="Homeodomain-like"/>
    <property type="match status" value="1"/>
</dbReference>
<dbReference type="OrthoDB" id="3237195at2"/>
<comment type="caution">
    <text evidence="6">The sequence shown here is derived from an EMBL/GenBank/DDBJ whole genome shotgun (WGS) entry which is preliminary data.</text>
</comment>
<feature type="DNA-binding region" description="H-T-H motif" evidence="4">
    <location>
        <begin position="30"/>
        <end position="49"/>
    </location>
</feature>
<keyword evidence="7" id="KW-1185">Reference proteome</keyword>
<dbReference type="Proteomes" id="UP000178953">
    <property type="component" value="Unassembled WGS sequence"/>
</dbReference>
<evidence type="ECO:0000256" key="2">
    <source>
        <dbReference type="ARBA" id="ARBA00023125"/>
    </source>
</evidence>
<keyword evidence="2 4" id="KW-0238">DNA-binding</keyword>
<name>A0A1E8Q004_9MYCO</name>
<dbReference type="AlphaFoldDB" id="A0A1E8Q004"/>
<dbReference type="PANTHER" id="PTHR30055:SF234">
    <property type="entry name" value="HTH-TYPE TRANSCRIPTIONAL REGULATOR BETI"/>
    <property type="match status" value="1"/>
</dbReference>
<accession>A0A1E8Q004</accession>
<dbReference type="InterPro" id="IPR001647">
    <property type="entry name" value="HTH_TetR"/>
</dbReference>
<dbReference type="PROSITE" id="PS50977">
    <property type="entry name" value="HTH_TETR_2"/>
    <property type="match status" value="1"/>
</dbReference>
<feature type="domain" description="HTH tetR-type" evidence="5">
    <location>
        <begin position="7"/>
        <end position="67"/>
    </location>
</feature>
<dbReference type="PANTHER" id="PTHR30055">
    <property type="entry name" value="HTH-TYPE TRANSCRIPTIONAL REGULATOR RUTR"/>
    <property type="match status" value="1"/>
</dbReference>
<dbReference type="EMBL" id="MCHX01000069">
    <property type="protein sequence ID" value="OFJ51370.1"/>
    <property type="molecule type" value="Genomic_DNA"/>
</dbReference>
<evidence type="ECO:0000259" key="5">
    <source>
        <dbReference type="PROSITE" id="PS50977"/>
    </source>
</evidence>
<dbReference type="SUPFAM" id="SSF48498">
    <property type="entry name" value="Tetracyclin repressor-like, C-terminal domain"/>
    <property type="match status" value="1"/>
</dbReference>
<gene>
    <name evidence="6" type="ORF">BEL07_23155</name>
</gene>
<evidence type="ECO:0000256" key="1">
    <source>
        <dbReference type="ARBA" id="ARBA00023015"/>
    </source>
</evidence>
<organism evidence="6 7">
    <name type="scientific">Mycolicibacterium grossiae</name>
    <dbReference type="NCBI Taxonomy" id="1552759"/>
    <lineage>
        <taxon>Bacteria</taxon>
        <taxon>Bacillati</taxon>
        <taxon>Actinomycetota</taxon>
        <taxon>Actinomycetes</taxon>
        <taxon>Mycobacteriales</taxon>
        <taxon>Mycobacteriaceae</taxon>
        <taxon>Mycolicibacterium</taxon>
    </lineage>
</organism>
<dbReference type="GO" id="GO:0000976">
    <property type="term" value="F:transcription cis-regulatory region binding"/>
    <property type="evidence" value="ECO:0007669"/>
    <property type="project" value="TreeGrafter"/>
</dbReference>
<evidence type="ECO:0000313" key="6">
    <source>
        <dbReference type="EMBL" id="OFJ51370.1"/>
    </source>
</evidence>
<dbReference type="Gene3D" id="1.10.10.60">
    <property type="entry name" value="Homeodomain-like"/>
    <property type="match status" value="1"/>
</dbReference>
<dbReference type="Pfam" id="PF00440">
    <property type="entry name" value="TetR_N"/>
    <property type="match status" value="1"/>
</dbReference>
<sequence>MTTSRRQSTETALQDAARQVFAEKGYLNTTITDITRRAGRSAGSFYNYYDTKQQLLTALLAAFPRRIVDRALDDLGTDWRATVEAAVRAYVRTFRDYLPEMIGAFQLAMTDAEAALWWRSMRKQGIDAVLALVDSVEADGVTVDLDHGTFASAIVSMLESYCWTWLAAGGDDGPTEYDEETAVRTIATMWQRAMVGPSGP</sequence>
<evidence type="ECO:0000256" key="3">
    <source>
        <dbReference type="ARBA" id="ARBA00023163"/>
    </source>
</evidence>
<dbReference type="Gene3D" id="1.10.357.10">
    <property type="entry name" value="Tetracycline Repressor, domain 2"/>
    <property type="match status" value="1"/>
</dbReference>
<dbReference type="PRINTS" id="PR00455">
    <property type="entry name" value="HTHTETR"/>
</dbReference>
<dbReference type="InterPro" id="IPR009057">
    <property type="entry name" value="Homeodomain-like_sf"/>
</dbReference>
<keyword evidence="1" id="KW-0805">Transcription regulation</keyword>
<proteinExistence type="predicted"/>
<reference evidence="6 7" key="1">
    <citation type="submission" date="2016-09" db="EMBL/GenBank/DDBJ databases">
        <title>genome sequence of Mycobacterium sp. 739 SCH.</title>
        <authorList>
            <person name="Greninger A.L."/>
            <person name="Qin X."/>
            <person name="Jerome K."/>
            <person name="Vora S."/>
            <person name="Quinn K."/>
        </authorList>
    </citation>
    <scope>NUCLEOTIDE SEQUENCE [LARGE SCALE GENOMIC DNA]</scope>
    <source>
        <strain evidence="6 7">SCH</strain>
    </source>
</reference>
<protein>
    <submittedName>
        <fullName evidence="6">TetR family transcriptional regulator</fullName>
    </submittedName>
</protein>
<keyword evidence="3" id="KW-0804">Transcription</keyword>
<dbReference type="InterPro" id="IPR050109">
    <property type="entry name" value="HTH-type_TetR-like_transc_reg"/>
</dbReference>
<evidence type="ECO:0000313" key="7">
    <source>
        <dbReference type="Proteomes" id="UP000178953"/>
    </source>
</evidence>
<evidence type="ECO:0000256" key="4">
    <source>
        <dbReference type="PROSITE-ProRule" id="PRU00335"/>
    </source>
</evidence>